<name>A0ABY4S6K3_AQUTE</name>
<dbReference type="InterPro" id="IPR003439">
    <property type="entry name" value="ABC_transporter-like_ATP-bd"/>
</dbReference>
<evidence type="ECO:0000256" key="3">
    <source>
        <dbReference type="ARBA" id="ARBA00022475"/>
    </source>
</evidence>
<keyword evidence="3" id="KW-0472">Membrane</keyword>
<keyword evidence="4" id="KW-0547">Nucleotide-binding</keyword>
<dbReference type="CDD" id="cd03224">
    <property type="entry name" value="ABC_TM1139_LivF_branched"/>
    <property type="match status" value="1"/>
</dbReference>
<evidence type="ECO:0000313" key="9">
    <source>
        <dbReference type="Proteomes" id="UP001056201"/>
    </source>
</evidence>
<evidence type="ECO:0000256" key="2">
    <source>
        <dbReference type="ARBA" id="ARBA00022448"/>
    </source>
</evidence>
<evidence type="ECO:0000313" key="8">
    <source>
        <dbReference type="EMBL" id="URI07667.1"/>
    </source>
</evidence>
<dbReference type="SUPFAM" id="SSF52540">
    <property type="entry name" value="P-loop containing nucleoside triphosphate hydrolases"/>
    <property type="match status" value="1"/>
</dbReference>
<keyword evidence="3" id="KW-1003">Cell membrane</keyword>
<dbReference type="Pfam" id="PF00005">
    <property type="entry name" value="ABC_tran"/>
    <property type="match status" value="1"/>
</dbReference>
<dbReference type="PANTHER" id="PTHR43820:SF4">
    <property type="entry name" value="HIGH-AFFINITY BRANCHED-CHAIN AMINO ACID TRANSPORT ATP-BINDING PROTEIN LIVF"/>
    <property type="match status" value="1"/>
</dbReference>
<dbReference type="PROSITE" id="PS00211">
    <property type="entry name" value="ABC_TRANSPORTER_1"/>
    <property type="match status" value="1"/>
</dbReference>
<protein>
    <submittedName>
        <fullName evidence="8">ABC transporter ATP-binding protein</fullName>
    </submittedName>
</protein>
<dbReference type="EMBL" id="CP097635">
    <property type="protein sequence ID" value="URI07667.1"/>
    <property type="molecule type" value="Genomic_DNA"/>
</dbReference>
<dbReference type="InterPro" id="IPR017871">
    <property type="entry name" value="ABC_transporter-like_CS"/>
</dbReference>
<evidence type="ECO:0000256" key="4">
    <source>
        <dbReference type="ARBA" id="ARBA00022741"/>
    </source>
</evidence>
<dbReference type="GO" id="GO:0005524">
    <property type="term" value="F:ATP binding"/>
    <property type="evidence" value="ECO:0007669"/>
    <property type="project" value="UniProtKB-KW"/>
</dbReference>
<evidence type="ECO:0000256" key="5">
    <source>
        <dbReference type="ARBA" id="ARBA00022840"/>
    </source>
</evidence>
<dbReference type="SMART" id="SM00382">
    <property type="entry name" value="AAA"/>
    <property type="match status" value="1"/>
</dbReference>
<evidence type="ECO:0000256" key="1">
    <source>
        <dbReference type="ARBA" id="ARBA00005417"/>
    </source>
</evidence>
<gene>
    <name evidence="8" type="ORF">MW290_03345</name>
</gene>
<dbReference type="PANTHER" id="PTHR43820">
    <property type="entry name" value="HIGH-AFFINITY BRANCHED-CHAIN AMINO ACID TRANSPORT ATP-BINDING PROTEIN LIVF"/>
    <property type="match status" value="1"/>
</dbReference>
<keyword evidence="9" id="KW-1185">Reference proteome</keyword>
<dbReference type="InterPro" id="IPR052156">
    <property type="entry name" value="BCAA_Transport_ATP-bd_LivF"/>
</dbReference>
<keyword evidence="5 8" id="KW-0067">ATP-binding</keyword>
<keyword evidence="2" id="KW-0813">Transport</keyword>
<comment type="similarity">
    <text evidence="1">Belongs to the ABC transporter superfamily.</text>
</comment>
<evidence type="ECO:0000259" key="7">
    <source>
        <dbReference type="PROSITE" id="PS50893"/>
    </source>
</evidence>
<feature type="domain" description="ABC transporter" evidence="7">
    <location>
        <begin position="2"/>
        <end position="234"/>
    </location>
</feature>
<proteinExistence type="inferred from homology"/>
<accession>A0ABY4S6K3</accession>
<dbReference type="InterPro" id="IPR027417">
    <property type="entry name" value="P-loop_NTPase"/>
</dbReference>
<evidence type="ECO:0000256" key="6">
    <source>
        <dbReference type="ARBA" id="ARBA00022970"/>
    </source>
</evidence>
<dbReference type="PROSITE" id="PS50893">
    <property type="entry name" value="ABC_TRANSPORTER_2"/>
    <property type="match status" value="1"/>
</dbReference>
<dbReference type="Proteomes" id="UP001056201">
    <property type="component" value="Chromosome 1"/>
</dbReference>
<sequence length="235" mass="25149">MLSLTRLAVDHGKLRALWDVSMHVGHGERVALLGANGAGKSTAMGAIVGLYAVASGGIEFDGAPLQRASTAQTVGRGIALVPEGRRLFPGMTVQENLAMGAYAAASRRALDEPLEQVFGLFPILRQKARQNAGELSGGQQQMVAIGRALMSRPRLLLLDEPFIGVAPLLVEEILTALRRIAEQGVTMLLVEQNTHRALDFVDRAYVLENGRTVLEGSREDLLGDPAFAAKFLGLE</sequence>
<dbReference type="Gene3D" id="3.40.50.300">
    <property type="entry name" value="P-loop containing nucleotide triphosphate hydrolases"/>
    <property type="match status" value="1"/>
</dbReference>
<organism evidence="8 9">
    <name type="scientific">Aquincola tertiaricarbonis</name>
    <dbReference type="NCBI Taxonomy" id="391953"/>
    <lineage>
        <taxon>Bacteria</taxon>
        <taxon>Pseudomonadati</taxon>
        <taxon>Pseudomonadota</taxon>
        <taxon>Betaproteobacteria</taxon>
        <taxon>Burkholderiales</taxon>
        <taxon>Sphaerotilaceae</taxon>
        <taxon>Aquincola</taxon>
    </lineage>
</organism>
<dbReference type="RefSeq" id="WP_250195900.1">
    <property type="nucleotide sequence ID" value="NZ_CP097635.1"/>
</dbReference>
<dbReference type="InterPro" id="IPR003593">
    <property type="entry name" value="AAA+_ATPase"/>
</dbReference>
<keyword evidence="6" id="KW-0029">Amino-acid transport</keyword>
<reference evidence="8" key="1">
    <citation type="submission" date="2022-05" db="EMBL/GenBank/DDBJ databases">
        <title>An RpoN-dependent PEP-CTERM gene is involved in floc formation of an Aquincola tertiaricarbonis strain.</title>
        <authorList>
            <person name="Qiu D."/>
            <person name="Xia M."/>
        </authorList>
    </citation>
    <scope>NUCLEOTIDE SEQUENCE</scope>
    <source>
        <strain evidence="8">RN12</strain>
    </source>
</reference>